<name>A0AAW8NH18_PSEOX</name>
<evidence type="ECO:0008006" key="3">
    <source>
        <dbReference type="Google" id="ProtNLM"/>
    </source>
</evidence>
<dbReference type="Proteomes" id="UP001262032">
    <property type="component" value="Unassembled WGS sequence"/>
</dbReference>
<accession>A0AAW8NH18</accession>
<evidence type="ECO:0000313" key="1">
    <source>
        <dbReference type="EMBL" id="MDR7165640.1"/>
    </source>
</evidence>
<dbReference type="RefSeq" id="WP_026935793.1">
    <property type="nucleotide sequence ID" value="NZ_JAVDWN010000017.1"/>
</dbReference>
<proteinExistence type="predicted"/>
<evidence type="ECO:0000313" key="2">
    <source>
        <dbReference type="Proteomes" id="UP001262032"/>
    </source>
</evidence>
<reference evidence="1" key="1">
    <citation type="submission" date="2023-07" db="EMBL/GenBank/DDBJ databases">
        <title>Sorghum-associated microbial communities from plants grown in Nebraska, USA.</title>
        <authorList>
            <person name="Schachtman D."/>
        </authorList>
    </citation>
    <scope>NUCLEOTIDE SEQUENCE</scope>
    <source>
        <strain evidence="1">BE261</strain>
    </source>
</reference>
<comment type="caution">
    <text evidence="1">The sequence shown here is derived from an EMBL/GenBank/DDBJ whole genome shotgun (WGS) entry which is preliminary data.</text>
</comment>
<sequence>MNEARGDGAIESGVFHVTVSFEGEWWMARVAELPGVVVPATSLPELDEMVRGAIMMSIDPGGVRPLDSMVVAYDYGGLSRLLQLAANAGAQRARIVEAGVGLKVLLRAAKTALVDEGYSFADISRLLGLSTAEVARLRELRDSDGD</sequence>
<dbReference type="EMBL" id="JAVDWN010000017">
    <property type="protein sequence ID" value="MDR7165640.1"/>
    <property type="molecule type" value="Genomic_DNA"/>
</dbReference>
<organism evidence="1 2">
    <name type="scientific">Pseudarthrobacter oxydans</name>
    <name type="common">Arthrobacter oxydans</name>
    <dbReference type="NCBI Taxonomy" id="1671"/>
    <lineage>
        <taxon>Bacteria</taxon>
        <taxon>Bacillati</taxon>
        <taxon>Actinomycetota</taxon>
        <taxon>Actinomycetes</taxon>
        <taxon>Micrococcales</taxon>
        <taxon>Micrococcaceae</taxon>
        <taxon>Pseudarthrobacter</taxon>
    </lineage>
</organism>
<gene>
    <name evidence="1" type="ORF">J2X12_003694</name>
</gene>
<dbReference type="InterPro" id="IPR035069">
    <property type="entry name" value="TTHA1013/TTHA0281-like"/>
</dbReference>
<dbReference type="SUPFAM" id="SSF143100">
    <property type="entry name" value="TTHA1013/TTHA0281-like"/>
    <property type="match status" value="1"/>
</dbReference>
<protein>
    <recommendedName>
        <fullName evidence="3">Transcriptional regulator</fullName>
    </recommendedName>
</protein>
<dbReference type="AlphaFoldDB" id="A0AAW8NH18"/>